<name>A0A1J9QU92_9EURO</name>
<keyword evidence="3" id="KW-1185">Reference proteome</keyword>
<sequence length="100" mass="10660">MKSILSFSVMLSVSFSASAAPLEQAILIKPHDGLKLIEGTMTSKLSNAGLYLCDHAGFTGHCIHYATPLGQCVTIIDQFPRGKGVKSAVADQGNWCTLYS</sequence>
<evidence type="ECO:0000256" key="1">
    <source>
        <dbReference type="SAM" id="SignalP"/>
    </source>
</evidence>
<dbReference type="VEuPathDB" id="FungiDB:AJ78_00266"/>
<dbReference type="AlphaFoldDB" id="A0A1J9QU92"/>
<accession>A0A1J9QU92</accession>
<comment type="caution">
    <text evidence="2">The sequence shown here is derived from an EMBL/GenBank/DDBJ whole genome shotgun (WGS) entry which is preliminary data.</text>
</comment>
<evidence type="ECO:0000313" key="2">
    <source>
        <dbReference type="EMBL" id="OJD19767.1"/>
    </source>
</evidence>
<feature type="chain" id="PRO_5012860013" evidence="1">
    <location>
        <begin position="20"/>
        <end position="100"/>
    </location>
</feature>
<proteinExistence type="predicted"/>
<dbReference type="Proteomes" id="UP000182235">
    <property type="component" value="Unassembled WGS sequence"/>
</dbReference>
<dbReference type="STRING" id="1447872.A0A1J9QU92"/>
<dbReference type="OrthoDB" id="2910287at2759"/>
<dbReference type="EMBL" id="LGRN01000004">
    <property type="protein sequence ID" value="OJD19767.1"/>
    <property type="molecule type" value="Genomic_DNA"/>
</dbReference>
<organism evidence="2 3">
    <name type="scientific">Emergomyces pasteurianus Ep9510</name>
    <dbReference type="NCBI Taxonomy" id="1447872"/>
    <lineage>
        <taxon>Eukaryota</taxon>
        <taxon>Fungi</taxon>
        <taxon>Dikarya</taxon>
        <taxon>Ascomycota</taxon>
        <taxon>Pezizomycotina</taxon>
        <taxon>Eurotiomycetes</taxon>
        <taxon>Eurotiomycetidae</taxon>
        <taxon>Onygenales</taxon>
        <taxon>Ajellomycetaceae</taxon>
        <taxon>Emergomyces</taxon>
    </lineage>
</organism>
<reference evidence="2 3" key="1">
    <citation type="submission" date="2015-07" db="EMBL/GenBank/DDBJ databases">
        <title>Emmonsia species relationships and genome sequence.</title>
        <authorList>
            <consortium name="The Broad Institute Genomics Platform"/>
            <person name="Cuomo C.A."/>
            <person name="Munoz J.F."/>
            <person name="Imamovic A."/>
            <person name="Priest M.E."/>
            <person name="Young S."/>
            <person name="Clay O.K."/>
            <person name="McEwen J.G."/>
        </authorList>
    </citation>
    <scope>NUCLEOTIDE SEQUENCE [LARGE SCALE GENOMIC DNA]</scope>
    <source>
        <strain evidence="2 3">UAMH 9510</strain>
    </source>
</reference>
<evidence type="ECO:0000313" key="3">
    <source>
        <dbReference type="Proteomes" id="UP000182235"/>
    </source>
</evidence>
<gene>
    <name evidence="2" type="ORF">AJ78_00266</name>
</gene>
<feature type="signal peptide" evidence="1">
    <location>
        <begin position="1"/>
        <end position="19"/>
    </location>
</feature>
<protein>
    <submittedName>
        <fullName evidence="2">Uncharacterized protein</fullName>
    </submittedName>
</protein>
<keyword evidence="1" id="KW-0732">Signal</keyword>